<dbReference type="Pfam" id="PF01476">
    <property type="entry name" value="LysM"/>
    <property type="match status" value="1"/>
</dbReference>
<proteinExistence type="predicted"/>
<name>A0A6J6A4D1_9ZZZZ</name>
<sequence length="290" mass="30607">MKRRGLVLLAPLLLSTLVLSLAACGKHDTATVANAAGATGSSTLAVGGQTTQPGQSGSGVTTSYTVAKGDSLWAISKHHCTTAPAIAKANGWSDGIDHPIFPGDVISVPEVECTTTTQGASPTTTQGDTQGDTPTTTPITASNGEIDDWLAQKDGFVPDPMYGDPADYYEDFGDVCMEAWGKTYEFEKLGLGRDDVLNALEPLPGRTPSKVLAAIDRWAAFTANWYLRYKTVLDKYTGADGTVNYDKIVANKDYRAFLAAYLPVAADQTAAHDYATKLCADLLSTKGSTP</sequence>
<evidence type="ECO:0000313" key="3">
    <source>
        <dbReference type="EMBL" id="CAB4363218.1"/>
    </source>
</evidence>
<evidence type="ECO:0000313" key="6">
    <source>
        <dbReference type="EMBL" id="CAB4920576.1"/>
    </source>
</evidence>
<dbReference type="CDD" id="cd00118">
    <property type="entry name" value="LysM"/>
    <property type="match status" value="1"/>
</dbReference>
<evidence type="ECO:0000313" key="4">
    <source>
        <dbReference type="EMBL" id="CAB4728815.1"/>
    </source>
</evidence>
<dbReference type="Gene3D" id="3.10.350.10">
    <property type="entry name" value="LysM domain"/>
    <property type="match status" value="1"/>
</dbReference>
<dbReference type="InterPro" id="IPR036779">
    <property type="entry name" value="LysM_dom_sf"/>
</dbReference>
<dbReference type="AlphaFoldDB" id="A0A6J6A4D1"/>
<evidence type="ECO:0000313" key="7">
    <source>
        <dbReference type="EMBL" id="CAB5008906.1"/>
    </source>
</evidence>
<dbReference type="SUPFAM" id="SSF54106">
    <property type="entry name" value="LysM domain"/>
    <property type="match status" value="1"/>
</dbReference>
<dbReference type="EMBL" id="CAESGF010000004">
    <property type="protein sequence ID" value="CAB4363218.1"/>
    <property type="molecule type" value="Genomic_DNA"/>
</dbReference>
<evidence type="ECO:0000256" key="1">
    <source>
        <dbReference type="SAM" id="MobiDB-lite"/>
    </source>
</evidence>
<dbReference type="EMBL" id="CAEZYF010000012">
    <property type="protein sequence ID" value="CAB4728815.1"/>
    <property type="molecule type" value="Genomic_DNA"/>
</dbReference>
<protein>
    <submittedName>
        <fullName evidence="3">Unannotated protein</fullName>
    </submittedName>
</protein>
<dbReference type="PROSITE" id="PS51782">
    <property type="entry name" value="LYSM"/>
    <property type="match status" value="1"/>
</dbReference>
<dbReference type="EMBL" id="CAFBMT010000004">
    <property type="protein sequence ID" value="CAB4920576.1"/>
    <property type="molecule type" value="Genomic_DNA"/>
</dbReference>
<accession>A0A6J6A4D1</accession>
<dbReference type="PROSITE" id="PS51257">
    <property type="entry name" value="PROKAR_LIPOPROTEIN"/>
    <property type="match status" value="1"/>
</dbReference>
<dbReference type="InterPro" id="IPR018392">
    <property type="entry name" value="LysM"/>
</dbReference>
<gene>
    <name evidence="4" type="ORF">UFOPK2656_01958</name>
    <name evidence="5" type="ORF">UFOPK3267_00035</name>
    <name evidence="6" type="ORF">UFOPK3651_00826</name>
    <name evidence="7" type="ORF">UFOPK3931_02693</name>
    <name evidence="3" type="ORF">UFOPK4189_00999</name>
</gene>
<organism evidence="3">
    <name type="scientific">freshwater metagenome</name>
    <dbReference type="NCBI Taxonomy" id="449393"/>
    <lineage>
        <taxon>unclassified sequences</taxon>
        <taxon>metagenomes</taxon>
        <taxon>ecological metagenomes</taxon>
    </lineage>
</organism>
<evidence type="ECO:0000313" key="5">
    <source>
        <dbReference type="EMBL" id="CAB4845909.1"/>
    </source>
</evidence>
<dbReference type="EMBL" id="CAFBOL010000100">
    <property type="protein sequence ID" value="CAB5008906.1"/>
    <property type="molecule type" value="Genomic_DNA"/>
</dbReference>
<evidence type="ECO:0000259" key="2">
    <source>
        <dbReference type="PROSITE" id="PS51782"/>
    </source>
</evidence>
<dbReference type="SMART" id="SM00257">
    <property type="entry name" value="LysM"/>
    <property type="match status" value="1"/>
</dbReference>
<feature type="region of interest" description="Disordered" evidence="1">
    <location>
        <begin position="114"/>
        <end position="135"/>
    </location>
</feature>
<feature type="domain" description="LysM" evidence="2">
    <location>
        <begin position="62"/>
        <end position="108"/>
    </location>
</feature>
<dbReference type="EMBL" id="CAFBIY010000001">
    <property type="protein sequence ID" value="CAB4845909.1"/>
    <property type="molecule type" value="Genomic_DNA"/>
</dbReference>
<reference evidence="3" key="1">
    <citation type="submission" date="2020-05" db="EMBL/GenBank/DDBJ databases">
        <authorList>
            <person name="Chiriac C."/>
            <person name="Salcher M."/>
            <person name="Ghai R."/>
            <person name="Kavagutti S V."/>
        </authorList>
    </citation>
    <scope>NUCLEOTIDE SEQUENCE</scope>
</reference>